<keyword evidence="4" id="KW-0862">Zinc</keyword>
<evidence type="ECO:0000256" key="8">
    <source>
        <dbReference type="PROSITE-ProRule" id="PRU00094"/>
    </source>
</evidence>
<feature type="compositionally biased region" description="Low complexity" evidence="9">
    <location>
        <begin position="9"/>
        <end position="18"/>
    </location>
</feature>
<dbReference type="InterPro" id="IPR039355">
    <property type="entry name" value="Transcription_factor_GATA"/>
</dbReference>
<feature type="region of interest" description="Disordered" evidence="9">
    <location>
        <begin position="383"/>
        <end position="415"/>
    </location>
</feature>
<dbReference type="InterPro" id="IPR000679">
    <property type="entry name" value="Znf_GATA"/>
</dbReference>
<keyword evidence="11" id="KW-1185">Reference proteome</keyword>
<dbReference type="SUPFAM" id="SSF57716">
    <property type="entry name" value="Glucocorticoid receptor-like (DNA-binding domain)"/>
    <property type="match status" value="1"/>
</dbReference>
<keyword evidence="6" id="KW-0804">Transcription</keyword>
<evidence type="ECO:0000256" key="9">
    <source>
        <dbReference type="SAM" id="MobiDB-lite"/>
    </source>
</evidence>
<comment type="subcellular location">
    <subcellularLocation>
        <location evidence="1">Nucleus</location>
    </subcellularLocation>
</comment>
<feature type="region of interest" description="Disordered" evidence="9">
    <location>
        <begin position="1"/>
        <end position="61"/>
    </location>
</feature>
<dbReference type="RefSeq" id="XP_017768648.1">
    <property type="nucleotide sequence ID" value="XM_017913159.1"/>
</dbReference>
<evidence type="ECO:0000313" key="11">
    <source>
        <dbReference type="Proteomes" id="UP000695000"/>
    </source>
</evidence>
<evidence type="ECO:0000256" key="2">
    <source>
        <dbReference type="ARBA" id="ARBA00022723"/>
    </source>
</evidence>
<evidence type="ECO:0000259" key="10">
    <source>
        <dbReference type="PROSITE" id="PS50114"/>
    </source>
</evidence>
<dbReference type="Proteomes" id="UP000695000">
    <property type="component" value="Unplaced"/>
</dbReference>
<dbReference type="PROSITE" id="PS00344">
    <property type="entry name" value="GATA_ZN_FINGER_1"/>
    <property type="match status" value="1"/>
</dbReference>
<evidence type="ECO:0000256" key="4">
    <source>
        <dbReference type="ARBA" id="ARBA00022833"/>
    </source>
</evidence>
<dbReference type="CDD" id="cd00202">
    <property type="entry name" value="ZnF_GATA"/>
    <property type="match status" value="1"/>
</dbReference>
<evidence type="ECO:0000256" key="3">
    <source>
        <dbReference type="ARBA" id="ARBA00022771"/>
    </source>
</evidence>
<keyword evidence="7" id="KW-0539">Nucleus</keyword>
<feature type="compositionally biased region" description="Basic and acidic residues" evidence="9">
    <location>
        <begin position="494"/>
        <end position="507"/>
    </location>
</feature>
<dbReference type="GeneID" id="108556876"/>
<dbReference type="Pfam" id="PF00320">
    <property type="entry name" value="GATA"/>
    <property type="match status" value="1"/>
</dbReference>
<dbReference type="PANTHER" id="PTHR10071">
    <property type="entry name" value="TRANSCRIPTION FACTOR GATA FAMILY MEMBER"/>
    <property type="match status" value="1"/>
</dbReference>
<keyword evidence="5" id="KW-0805">Transcription regulation</keyword>
<dbReference type="PROSITE" id="PS50114">
    <property type="entry name" value="GATA_ZN_FINGER_2"/>
    <property type="match status" value="2"/>
</dbReference>
<dbReference type="Gene3D" id="3.30.50.10">
    <property type="entry name" value="Erythroid Transcription Factor GATA-1, subunit A"/>
    <property type="match status" value="1"/>
</dbReference>
<evidence type="ECO:0000313" key="12">
    <source>
        <dbReference type="RefSeq" id="XP_017768648.1"/>
    </source>
</evidence>
<keyword evidence="3 8" id="KW-0863">Zinc-finger</keyword>
<feature type="compositionally biased region" description="Low complexity" evidence="9">
    <location>
        <begin position="404"/>
        <end position="415"/>
    </location>
</feature>
<evidence type="ECO:0000256" key="1">
    <source>
        <dbReference type="ARBA" id="ARBA00004123"/>
    </source>
</evidence>
<reference evidence="12" key="1">
    <citation type="submission" date="2025-08" db="UniProtKB">
        <authorList>
            <consortium name="RefSeq"/>
        </authorList>
    </citation>
    <scope>IDENTIFICATION</scope>
    <source>
        <tissue evidence="12">Whole Larva</tissue>
    </source>
</reference>
<feature type="domain" description="GATA-type" evidence="10">
    <location>
        <begin position="341"/>
        <end position="394"/>
    </location>
</feature>
<dbReference type="SMART" id="SM00401">
    <property type="entry name" value="ZnF_GATA"/>
    <property type="match status" value="1"/>
</dbReference>
<accession>A0ABM1M248</accession>
<evidence type="ECO:0000256" key="7">
    <source>
        <dbReference type="ARBA" id="ARBA00023242"/>
    </source>
</evidence>
<dbReference type="PRINTS" id="PR00619">
    <property type="entry name" value="GATAZNFINGER"/>
</dbReference>
<dbReference type="PANTHER" id="PTHR10071:SF281">
    <property type="entry name" value="BOX A-BINDING FACTOR-RELATED"/>
    <property type="match status" value="1"/>
</dbReference>
<dbReference type="InterPro" id="IPR013088">
    <property type="entry name" value="Znf_NHR/GATA"/>
</dbReference>
<feature type="domain" description="GATA-type" evidence="10">
    <location>
        <begin position="286"/>
        <end position="341"/>
    </location>
</feature>
<feature type="region of interest" description="Disordered" evidence="9">
    <location>
        <begin position="485"/>
        <end position="507"/>
    </location>
</feature>
<evidence type="ECO:0000256" key="5">
    <source>
        <dbReference type="ARBA" id="ARBA00023015"/>
    </source>
</evidence>
<organism evidence="11 12">
    <name type="scientific">Nicrophorus vespilloides</name>
    <name type="common">Boreal carrion beetle</name>
    <dbReference type="NCBI Taxonomy" id="110193"/>
    <lineage>
        <taxon>Eukaryota</taxon>
        <taxon>Metazoa</taxon>
        <taxon>Ecdysozoa</taxon>
        <taxon>Arthropoda</taxon>
        <taxon>Hexapoda</taxon>
        <taxon>Insecta</taxon>
        <taxon>Pterygota</taxon>
        <taxon>Neoptera</taxon>
        <taxon>Endopterygota</taxon>
        <taxon>Coleoptera</taxon>
        <taxon>Polyphaga</taxon>
        <taxon>Staphyliniformia</taxon>
        <taxon>Silphidae</taxon>
        <taxon>Nicrophorinae</taxon>
        <taxon>Nicrophorus</taxon>
    </lineage>
</organism>
<name>A0ABM1M248_NICVS</name>
<feature type="compositionally biased region" description="Basic and acidic residues" evidence="9">
    <location>
        <begin position="33"/>
        <end position="53"/>
    </location>
</feature>
<sequence>MCKMDEQETLPQEEQQQQTAATISPLEGGEVEAEAKVEEQPTVPEEIKQEEATPKQQSTVIMRPQVITTAGTLIGRNEEPRVSQEDAVETSSPNNNIEQVEYEEQPQQQQQQQQFVEGAILAADATYTQVNGAEYPEQQYTVEITSGQMQHSLHIEAPQQYEQDDIKQVQYTQLESVASNSQFQPQEYQEPQEIYMYDNFTVKAARPDDNVLYSDNRFFGNCDIQQNNTMTLMGENGSNSTLLTFPNYSQPSTSNFNQYPSSNTMDYSSYGYAQIISESYDPNMIREEMKQCVNCGKGVTTNCVKDNNGNILCTSCITMRPNPMRVAPVRTQKKPTMVNTRRNNVQCANCDTHQTTLWRRNNNGEPVCNACGLYFKLHGVNRPPTMKKEGIQTRKRKPKNSQQSHHMGSMNGSMGHGRMLIQTYQPPEMSGSMGDHYQPQIVLTNNVPTHQNVRLPALIRGMPQMENNVRVNNEEQATVITSTSLANRPNFVHHQSDQESNGHDSNA</sequence>
<gene>
    <name evidence="12" type="primary">LOC108556876</name>
</gene>
<evidence type="ECO:0000256" key="6">
    <source>
        <dbReference type="ARBA" id="ARBA00023163"/>
    </source>
</evidence>
<proteinExistence type="predicted"/>
<keyword evidence="2" id="KW-0479">Metal-binding</keyword>
<protein>
    <submittedName>
        <fullName evidence="12">Nitrogen regulatory protein areA-like isoform X1</fullName>
    </submittedName>
</protein>